<evidence type="ECO:0000313" key="6">
    <source>
        <dbReference type="EMBL" id="EGC39472.1"/>
    </source>
</evidence>
<dbReference type="Gene3D" id="1.10.510.10">
    <property type="entry name" value="Transferase(Phosphotransferase) domain 1"/>
    <property type="match status" value="2"/>
</dbReference>
<keyword evidence="1" id="KW-0677">Repeat</keyword>
<dbReference type="EMBL" id="GL870957">
    <property type="protein sequence ID" value="EGC39472.1"/>
    <property type="molecule type" value="Genomic_DNA"/>
</dbReference>
<evidence type="ECO:0000259" key="4">
    <source>
        <dbReference type="PROSITE" id="PS50011"/>
    </source>
</evidence>
<dbReference type="PANTHER" id="PTHR32134">
    <property type="entry name" value="FNIP REPEAT-CONTAINING PROTEIN"/>
    <property type="match status" value="1"/>
</dbReference>
<feature type="domain" description="MATH" evidence="5">
    <location>
        <begin position="1054"/>
        <end position="1175"/>
    </location>
</feature>
<dbReference type="SUPFAM" id="SSF56112">
    <property type="entry name" value="Protein kinase-like (PK-like)"/>
    <property type="match status" value="1"/>
</dbReference>
<evidence type="ECO:0000259" key="5">
    <source>
        <dbReference type="PROSITE" id="PS50144"/>
    </source>
</evidence>
<dbReference type="PROSITE" id="PS50011">
    <property type="entry name" value="PROTEIN_KINASE_DOM"/>
    <property type="match status" value="1"/>
</dbReference>
<dbReference type="Pfam" id="PF00069">
    <property type="entry name" value="Pkinase"/>
    <property type="match status" value="1"/>
</dbReference>
<dbReference type="PROSITE" id="PS00107">
    <property type="entry name" value="PROTEIN_KINASE_ATP"/>
    <property type="match status" value="1"/>
</dbReference>
<comment type="similarity">
    <text evidence="2">Belongs to the protein kinase superfamily. STE Ser/Thr protein kinase family.</text>
</comment>
<dbReference type="Pfam" id="PF05725">
    <property type="entry name" value="FNIP"/>
    <property type="match status" value="5"/>
</dbReference>
<dbReference type="eggNOG" id="KOG1987">
    <property type="taxonomic scope" value="Eukaryota"/>
</dbReference>
<feature type="domain" description="MATH" evidence="5">
    <location>
        <begin position="912"/>
        <end position="1036"/>
    </location>
</feature>
<dbReference type="InterPro" id="IPR002083">
    <property type="entry name" value="MATH/TRAF_dom"/>
</dbReference>
<evidence type="ECO:0000313" key="7">
    <source>
        <dbReference type="Proteomes" id="UP000001064"/>
    </source>
</evidence>
<feature type="domain" description="Protein kinase" evidence="4">
    <location>
        <begin position="17"/>
        <end position="357"/>
    </location>
</feature>
<dbReference type="KEGG" id="dpp:DICPUDRAFT_147757"/>
<dbReference type="eggNOG" id="KOG4645">
    <property type="taxonomic scope" value="Eukaryota"/>
</dbReference>
<dbReference type="InterPro" id="IPR051251">
    <property type="entry name" value="STK_FNIP-Repeat"/>
</dbReference>
<evidence type="ECO:0000256" key="3">
    <source>
        <dbReference type="PROSITE-ProRule" id="PRU10141"/>
    </source>
</evidence>
<keyword evidence="3" id="KW-0067">ATP-binding</keyword>
<name>F0Z9B6_DICPU</name>
<dbReference type="Proteomes" id="UP000001064">
    <property type="component" value="Unassembled WGS sequence"/>
</dbReference>
<dbReference type="FunCoup" id="F0Z9B6">
    <property type="interactions" value="722"/>
</dbReference>
<dbReference type="PROSITE" id="PS00109">
    <property type="entry name" value="PROTEIN_KINASE_TYR"/>
    <property type="match status" value="1"/>
</dbReference>
<dbReference type="InterPro" id="IPR011009">
    <property type="entry name" value="Kinase-like_dom_sf"/>
</dbReference>
<keyword evidence="7" id="KW-1185">Reference proteome</keyword>
<dbReference type="InParanoid" id="F0Z9B6"/>
<dbReference type="CDD" id="cd00121">
    <property type="entry name" value="MATH"/>
    <property type="match status" value="2"/>
</dbReference>
<dbReference type="InterPro" id="IPR008266">
    <property type="entry name" value="Tyr_kinase_AS"/>
</dbReference>
<dbReference type="InterPro" id="IPR008974">
    <property type="entry name" value="TRAF-like"/>
</dbReference>
<dbReference type="Pfam" id="PF22486">
    <property type="entry name" value="MATH_2"/>
    <property type="match status" value="2"/>
</dbReference>
<accession>F0Z9B6</accession>
<gene>
    <name evidence="6" type="ORF">DICPUDRAFT_147757</name>
</gene>
<dbReference type="SMART" id="SM00061">
    <property type="entry name" value="MATH"/>
    <property type="match status" value="2"/>
</dbReference>
<evidence type="ECO:0008006" key="8">
    <source>
        <dbReference type="Google" id="ProtNLM"/>
    </source>
</evidence>
<evidence type="ECO:0000256" key="1">
    <source>
        <dbReference type="ARBA" id="ARBA00022737"/>
    </source>
</evidence>
<dbReference type="GO" id="GO:0004672">
    <property type="term" value="F:protein kinase activity"/>
    <property type="evidence" value="ECO:0007669"/>
    <property type="project" value="InterPro"/>
</dbReference>
<dbReference type="OrthoDB" id="192247at2759"/>
<dbReference type="Gene3D" id="2.60.210.10">
    <property type="entry name" value="Apoptosis, Tumor Necrosis Factor Receptor Associated Protein 2, Chain A"/>
    <property type="match status" value="2"/>
</dbReference>
<dbReference type="STRING" id="5786.F0Z9B6"/>
<dbReference type="PANTHER" id="PTHR32134:SF169">
    <property type="entry name" value="FNIP REPEAT-CONTAINING PROTEIN-RELATED"/>
    <property type="match status" value="1"/>
</dbReference>
<dbReference type="InterPro" id="IPR008615">
    <property type="entry name" value="FNIP"/>
</dbReference>
<proteinExistence type="inferred from homology"/>
<organism evidence="6 7">
    <name type="scientific">Dictyostelium purpureum</name>
    <name type="common">Slime mold</name>
    <dbReference type="NCBI Taxonomy" id="5786"/>
    <lineage>
        <taxon>Eukaryota</taxon>
        <taxon>Amoebozoa</taxon>
        <taxon>Evosea</taxon>
        <taxon>Eumycetozoa</taxon>
        <taxon>Dictyostelia</taxon>
        <taxon>Dictyosteliales</taxon>
        <taxon>Dictyosteliaceae</taxon>
        <taxon>Dictyostelium</taxon>
    </lineage>
</organism>
<dbReference type="GO" id="GO:0005524">
    <property type="term" value="F:ATP binding"/>
    <property type="evidence" value="ECO:0007669"/>
    <property type="project" value="UniProtKB-UniRule"/>
</dbReference>
<reference evidence="7" key="1">
    <citation type="journal article" date="2011" name="Genome Biol.">
        <title>Comparative genomics of the social amoebae Dictyostelium discoideum and Dictyostelium purpureum.</title>
        <authorList>
            <consortium name="US DOE Joint Genome Institute (JGI-PGF)"/>
            <person name="Sucgang R."/>
            <person name="Kuo A."/>
            <person name="Tian X."/>
            <person name="Salerno W."/>
            <person name="Parikh A."/>
            <person name="Feasley C.L."/>
            <person name="Dalin E."/>
            <person name="Tu H."/>
            <person name="Huang E."/>
            <person name="Barry K."/>
            <person name="Lindquist E."/>
            <person name="Shapiro H."/>
            <person name="Bruce D."/>
            <person name="Schmutz J."/>
            <person name="Salamov A."/>
            <person name="Fey P."/>
            <person name="Gaudet P."/>
            <person name="Anjard C."/>
            <person name="Babu M.M."/>
            <person name="Basu S."/>
            <person name="Bushmanova Y."/>
            <person name="van der Wel H."/>
            <person name="Katoh-Kurasawa M."/>
            <person name="Dinh C."/>
            <person name="Coutinho P.M."/>
            <person name="Saito T."/>
            <person name="Elias M."/>
            <person name="Schaap P."/>
            <person name="Kay R.R."/>
            <person name="Henrissat B."/>
            <person name="Eichinger L."/>
            <person name="Rivero F."/>
            <person name="Putnam N.H."/>
            <person name="West C.M."/>
            <person name="Loomis W.F."/>
            <person name="Chisholm R.L."/>
            <person name="Shaulsky G."/>
            <person name="Strassmann J.E."/>
            <person name="Queller D.C."/>
            <person name="Kuspa A."/>
            <person name="Grigoriev I.V."/>
        </authorList>
    </citation>
    <scope>NUCLEOTIDE SEQUENCE [LARGE SCALE GENOMIC DNA]</scope>
    <source>
        <strain evidence="7">QSDP1</strain>
    </source>
</reference>
<protein>
    <recommendedName>
        <fullName evidence="8">Protein kinase domain-containing protein</fullName>
    </recommendedName>
</protein>
<evidence type="ECO:0000256" key="2">
    <source>
        <dbReference type="ARBA" id="ARBA00025754"/>
    </source>
</evidence>
<dbReference type="OMA" id="FIQKCLI"/>
<feature type="binding site" evidence="3">
    <location>
        <position position="56"/>
    </location>
    <ligand>
        <name>ATP</name>
        <dbReference type="ChEBI" id="CHEBI:30616"/>
    </ligand>
</feature>
<dbReference type="AlphaFoldDB" id="F0Z9B6"/>
<dbReference type="PROSITE" id="PS50144">
    <property type="entry name" value="MATH"/>
    <property type="match status" value="2"/>
</dbReference>
<dbReference type="SUPFAM" id="SSF49599">
    <property type="entry name" value="TRAF domain-like"/>
    <property type="match status" value="2"/>
</dbReference>
<sequence length="1190" mass="136076">MTVVLDNEIRNYLNAEWDDIEALGKGVHSIVLKAKKRNGDFNGKKVEFCTIKSVKKQVHLVNENIYFEQDPKKEREILEKLGSHNNLLDYYGHTEDVKTQTTYFYFEYLEGFTSIQSKLLKEPTYFRAEEETMKRIALQLVLVLNYLHHTLNIMHRDITPDNVLIDGECNIKLIDFGQSKEFAHFDSSLNNNYNWSLLGKEEYIAPEVKVNHSNFSIISKISSNSLKNSLSNSINTNNNSSDNDQSGNISPCNVELIDSPDIPSVYNSNSNNSNVDINLFGIGSTLSLKSLRKIDIWSLGCLVLHISGGDPKIISSSFEPIVPDSVSFNGRNFIQKCLIQDPDLRFDTTLLLKHRFLEKSYLLQQQQDNSFGDNQKIEDEQEISFGIGSENVYYLGNEEILKENSIPNYITTIVFNDSFDQDIKYDYLPHNLKHLHFNRSFNKLDFLELPEFNLSTLKYYQQFKIPIKPRQLPKSIVKLVLPNYSLEIRKNSIPAQVKFLTLGYLKSLESLTNLPPSIIDLQFSCSQELFDSITLEVLPPNISFLKVNNQIIDLPLKTKSLPHHSNIPIDSEIPETKFEDVIINSQSEFPNLKNRNIRSITFNDDFNEDINRKEFTSLIPIIKEMKFGFRFNKVIDFSLPMFLNRLIFGDKFNQPIEAGVLPSQLVHLEFGRCFNRPIKSKVFPSGLKTLKFGDQFNQTINEDILPSSIEVLKFGNQFNQPILSALLPTNLRVLVLGLDFDHNLPPECFSSRIYDSLEELSILSENLSFENISIFSKPFKKLSKFVFNGLFRGSLPDNLLPPSIASLELPNYNFKITSKAIPQSIKSLKLGCKYSFIDSLTLLPPSLVDLSLGCCEEDRVLITQSTIPQNLKKLVVNNQDVRLPIVYSKEQLLDLSTELANKHLASKKKKINGTWIVTIENFTNKKDHFFSSVFNLVDSNWKLKFYSTGKESNGFLSVYLVNDDICNNPFLEKTISYKIHLLNQLAPNSSLEKNSAHKFTNKDFTHGYISFISLFTLLNPNSGFLLNNTLKFKINMISNTQLVDTSDKFSLDVGQTFTYRIPKLSNKIEPFVSPIFECCGRSWGLKIYPMGQPASHFISIFLENIKPSNNEEHFIFSLELVNQVDQTQSIKNWISNNFSSKNPIFGYPKFFGVSSLLDPELGFLVNDSIVLSVTIIQVSNKKKNFFNLNI</sequence>
<dbReference type="RefSeq" id="XP_003284030.1">
    <property type="nucleotide sequence ID" value="XM_003283982.1"/>
</dbReference>
<dbReference type="VEuPathDB" id="AmoebaDB:DICPUDRAFT_147757"/>
<dbReference type="InterPro" id="IPR000719">
    <property type="entry name" value="Prot_kinase_dom"/>
</dbReference>
<keyword evidence="3" id="KW-0547">Nucleotide-binding</keyword>
<dbReference type="InterPro" id="IPR017441">
    <property type="entry name" value="Protein_kinase_ATP_BS"/>
</dbReference>
<dbReference type="GeneID" id="10509906"/>